<comment type="caution">
    <text evidence="1">The sequence shown here is derived from an EMBL/GenBank/DDBJ whole genome shotgun (WGS) entry which is preliminary data.</text>
</comment>
<organism evidence="1 2">
    <name type="scientific">Holospora obtusa F1</name>
    <dbReference type="NCBI Taxonomy" id="1399147"/>
    <lineage>
        <taxon>Bacteria</taxon>
        <taxon>Pseudomonadati</taxon>
        <taxon>Pseudomonadota</taxon>
        <taxon>Alphaproteobacteria</taxon>
        <taxon>Holosporales</taxon>
        <taxon>Holosporaceae</taxon>
        <taxon>Holospora</taxon>
    </lineage>
</organism>
<evidence type="ECO:0000313" key="2">
    <source>
        <dbReference type="Proteomes" id="UP000019112"/>
    </source>
</evidence>
<evidence type="ECO:0000313" key="1">
    <source>
        <dbReference type="EMBL" id="ETZ07042.1"/>
    </source>
</evidence>
<dbReference type="EMBL" id="AWTR02000069">
    <property type="protein sequence ID" value="ETZ07042.1"/>
    <property type="molecule type" value="Genomic_DNA"/>
</dbReference>
<gene>
    <name evidence="1" type="ORF">P618_200776</name>
</gene>
<accession>W6TTD5</accession>
<dbReference type="Proteomes" id="UP000019112">
    <property type="component" value="Unassembled WGS sequence"/>
</dbReference>
<sequence length="520" mass="60635">MEKFDGACWLIALLYYMKKSPANNFARILENQEMLNKMDGSNWSDLLDECIKNNTNYNFFKKILNSKKINEIIKKLDGLPWKIIKYINRNDTCDFKNTLSNGEFTPESINFVFNKLKPSAEVVQDFIKIVFKLKNFSSDDLTNFFQKNTANMNYEEAIIKEISRIKGECFIHRAFEFLQTKNFNSVKKLLKEIQTIKTSILTSDIVETVMKSVENIKFSDQEAITELKETMSPFQWWTNAYIVKYNDDLKEVHTEIDKCIVNIANNLKKEQKEIFLKGVYYARNGFDGYDQKFNPYLHLAMLDTSIACAQGYKLKKMFAKEINEFSLFYNSILKEPRKLFNKYTLCINDEFNKAYPKILEIDTSIDEKGKKSFQITRNASMEKLVDDAYKMQSCSFDTALERHPELCRRFQKLLGESPKILTQFLKEITDESNTLSASDFADPENPYFRILEFYNNAVDAGKDAPLEVPQNSGYSKKDFEKGRCMDGLNIDAHYTIAQVEGLRIRLPTVYMECNNTQKQN</sequence>
<name>W6TTD5_HOLOB</name>
<dbReference type="AlphaFoldDB" id="W6TTD5"/>
<dbReference type="STRING" id="1399147.P618_200776"/>
<protein>
    <submittedName>
        <fullName evidence="1">Uncharacterized protein</fullName>
    </submittedName>
</protein>
<keyword evidence="2" id="KW-1185">Reference proteome</keyword>
<reference evidence="1 2" key="1">
    <citation type="journal article" date="2014" name="FEMS Microbiol. Lett.">
        <title>Draft genome sequences of three Holospora species (Holospora obtusa, Holospora undulata, and Holospora elegans), endonuclear symbiotic bacteria of the ciliate Paramecium caudatum.</title>
        <authorList>
            <person name="Dohra H."/>
            <person name="Tanaka K."/>
            <person name="Suzuki T."/>
            <person name="Fujishima M."/>
            <person name="Suzuki H."/>
        </authorList>
    </citation>
    <scope>NUCLEOTIDE SEQUENCE [LARGE SCALE GENOMIC DNA]</scope>
    <source>
        <strain evidence="1 2">F1</strain>
    </source>
</reference>
<proteinExistence type="predicted"/>